<comment type="caution">
    <text evidence="1">The sequence shown here is derived from an EMBL/GenBank/DDBJ whole genome shotgun (WGS) entry which is preliminary data.</text>
</comment>
<reference evidence="1 2" key="1">
    <citation type="submission" date="2014-03" db="EMBL/GenBank/DDBJ databases">
        <title>Bradyrhizobium valentinum sp. nov., isolated from effective nodules of Lupinus mariae-josephae, a lupine endemic of basic-lime soils in Eastern Spain.</title>
        <authorList>
            <person name="Duran D."/>
            <person name="Rey L."/>
            <person name="Navarro A."/>
            <person name="Busquets A."/>
            <person name="Imperial J."/>
            <person name="Ruiz-Argueso T."/>
        </authorList>
    </citation>
    <scope>NUCLEOTIDE SEQUENCE [LARGE SCALE GENOMIC DNA]</scope>
    <source>
        <strain evidence="1 2">CCBAU 23086</strain>
    </source>
</reference>
<evidence type="ECO:0008006" key="3">
    <source>
        <dbReference type="Google" id="ProtNLM"/>
    </source>
</evidence>
<dbReference type="NCBIfam" id="TIGR04396">
    <property type="entry name" value="surf_polysacc"/>
    <property type="match status" value="1"/>
</dbReference>
<dbReference type="Proteomes" id="UP000051660">
    <property type="component" value="Unassembled WGS sequence"/>
</dbReference>
<dbReference type="EMBL" id="LLYB01000059">
    <property type="protein sequence ID" value="KRR24987.1"/>
    <property type="molecule type" value="Genomic_DNA"/>
</dbReference>
<name>A0A0R3MYY0_9BRAD</name>
<dbReference type="InterPro" id="IPR030906">
    <property type="entry name" value="Surf_polysacc"/>
</dbReference>
<accession>A0A0R3MYY0</accession>
<sequence>MRIGWVVDHPKRDLAGSVLAAYQLASRGASVVIIPMYEQGVDVPRLGLDTLVANYARAANLDLMRSFAAAGLALYVLDTEGGVLAEKGGNSPPAMAAHIRSSGYADILSGYFFWGGQLHKAFNDTETMPPGQLHLTGCPRFDFAAPRWRKLLDGKRRGYLLVNANFPLVNSRFSSKPGAERETMVRAGWDGAYIDRFLIDLKQVFANYLAEIARLAAARPDQAILVRPHPFESEEVYRNALGQYSNVTVDGTGSVLDMIQNAAAIIHLNCGTAVEAVLLEKLPIQLEYLNTPTTAGHARLPARVSRAAASFDELLAMVDDLDAETARFDFAGVHAADIDAFFYRNDGLAAERVADVLVGAAHPRNAFVSLSSALRGTRPNPSIGQIAKGAASVLLGSAATEKLRTFVSPARRDKRIAPSTVAAMLERIAVHDGQAPSLFTAARARCQTTGLPLASIAIEKRPTRA</sequence>
<dbReference type="RefSeq" id="WP_057858220.1">
    <property type="nucleotide sequence ID" value="NZ_LLYB01000059.1"/>
</dbReference>
<dbReference type="AlphaFoldDB" id="A0A0R3MYY0"/>
<evidence type="ECO:0000313" key="1">
    <source>
        <dbReference type="EMBL" id="KRR24987.1"/>
    </source>
</evidence>
<protein>
    <recommendedName>
        <fullName evidence="3">Surface carbohydrate biosynthesis protein</fullName>
    </recommendedName>
</protein>
<proteinExistence type="predicted"/>
<gene>
    <name evidence="1" type="ORF">CQ14_30675</name>
</gene>
<evidence type="ECO:0000313" key="2">
    <source>
        <dbReference type="Proteomes" id="UP000051660"/>
    </source>
</evidence>
<organism evidence="1 2">
    <name type="scientific">Bradyrhizobium lablabi</name>
    <dbReference type="NCBI Taxonomy" id="722472"/>
    <lineage>
        <taxon>Bacteria</taxon>
        <taxon>Pseudomonadati</taxon>
        <taxon>Pseudomonadota</taxon>
        <taxon>Alphaproteobacteria</taxon>
        <taxon>Hyphomicrobiales</taxon>
        <taxon>Nitrobacteraceae</taxon>
        <taxon>Bradyrhizobium</taxon>
    </lineage>
</organism>